<dbReference type="HAMAP" id="MF_00034">
    <property type="entry name" value="RuvC"/>
    <property type="match status" value="1"/>
</dbReference>
<dbReference type="GO" id="GO:0005737">
    <property type="term" value="C:cytoplasm"/>
    <property type="evidence" value="ECO:0007669"/>
    <property type="project" value="UniProtKB-SubCell"/>
</dbReference>
<dbReference type="PANTHER" id="PTHR30194:SF3">
    <property type="entry name" value="CROSSOVER JUNCTION ENDODEOXYRIBONUCLEASE RUVC"/>
    <property type="match status" value="1"/>
</dbReference>
<dbReference type="EC" id="3.1.21.10" evidence="13"/>
<dbReference type="NCBIfam" id="NF000711">
    <property type="entry name" value="PRK00039.2-1"/>
    <property type="match status" value="1"/>
</dbReference>
<evidence type="ECO:0000256" key="9">
    <source>
        <dbReference type="ARBA" id="ARBA00023125"/>
    </source>
</evidence>
<dbReference type="OrthoDB" id="9805499at2"/>
<dbReference type="SUPFAM" id="SSF53098">
    <property type="entry name" value="Ribonuclease H-like"/>
    <property type="match status" value="1"/>
</dbReference>
<dbReference type="CDD" id="cd16962">
    <property type="entry name" value="RuvC"/>
    <property type="match status" value="1"/>
</dbReference>
<feature type="binding site" evidence="13">
    <location>
        <position position="67"/>
    </location>
    <ligand>
        <name>Mg(2+)</name>
        <dbReference type="ChEBI" id="CHEBI:18420"/>
        <label>2</label>
    </ligand>
</feature>
<evidence type="ECO:0000256" key="10">
    <source>
        <dbReference type="ARBA" id="ARBA00023172"/>
    </source>
</evidence>
<feature type="active site" evidence="13">
    <location>
        <position position="139"/>
    </location>
</feature>
<comment type="similarity">
    <text evidence="1 13">Belongs to the RuvC family.</text>
</comment>
<comment type="caution">
    <text evidence="14">The sequence shown here is derived from an EMBL/GenBank/DDBJ whole genome shotgun (WGS) entry which is preliminary data.</text>
</comment>
<evidence type="ECO:0000256" key="4">
    <source>
        <dbReference type="ARBA" id="ARBA00022723"/>
    </source>
</evidence>
<evidence type="ECO:0000256" key="1">
    <source>
        <dbReference type="ARBA" id="ARBA00009518"/>
    </source>
</evidence>
<dbReference type="EMBL" id="QJUE01000004">
    <property type="protein sequence ID" value="PYE01692.1"/>
    <property type="molecule type" value="Genomic_DNA"/>
</dbReference>
<evidence type="ECO:0000313" key="14">
    <source>
        <dbReference type="EMBL" id="PYE01692.1"/>
    </source>
</evidence>
<comment type="function">
    <text evidence="13">The RuvA-RuvB-RuvC complex processes Holliday junction (HJ) DNA during genetic recombination and DNA repair. Endonuclease that resolves HJ intermediates. Cleaves cruciform DNA by making single-stranded nicks across the HJ at symmetrical positions within the homologous arms, yielding a 5'-phosphate and a 3'-hydroxyl group; requires a central core of homology in the junction. The consensus cleavage sequence is 5'-(A/T)TT(C/G)-3'. Cleavage occurs on the 3'-side of the TT dinucleotide at the point of strand exchange. HJ branch migration catalyzed by RuvA-RuvB allows RuvC to scan DNA until it finds its consensus sequence, where it cleaves and resolves the cruciform DNA.</text>
</comment>
<evidence type="ECO:0000256" key="2">
    <source>
        <dbReference type="ARBA" id="ARBA00022490"/>
    </source>
</evidence>
<evidence type="ECO:0000256" key="13">
    <source>
        <dbReference type="HAMAP-Rule" id="MF_00034"/>
    </source>
</evidence>
<dbReference type="PANTHER" id="PTHR30194">
    <property type="entry name" value="CROSSOVER JUNCTION ENDODEOXYRIBONUCLEASE RUVC"/>
    <property type="match status" value="1"/>
</dbReference>
<comment type="cofactor">
    <cofactor evidence="13">
        <name>Mg(2+)</name>
        <dbReference type="ChEBI" id="CHEBI:18420"/>
    </cofactor>
    <text evidence="13">Binds 2 Mg(2+) ion per subunit.</text>
</comment>
<gene>
    <name evidence="13" type="primary">ruvC</name>
    <name evidence="14" type="ORF">DNJ73_06320</name>
</gene>
<evidence type="ECO:0000313" key="15">
    <source>
        <dbReference type="Proteomes" id="UP000247807"/>
    </source>
</evidence>
<dbReference type="Proteomes" id="UP000247807">
    <property type="component" value="Unassembled WGS sequence"/>
</dbReference>
<evidence type="ECO:0000256" key="6">
    <source>
        <dbReference type="ARBA" id="ARBA00022763"/>
    </source>
</evidence>
<dbReference type="FunFam" id="3.30.420.10:FF:000002">
    <property type="entry name" value="Crossover junction endodeoxyribonuclease RuvC"/>
    <property type="match status" value="1"/>
</dbReference>
<dbReference type="GO" id="GO:0006281">
    <property type="term" value="P:DNA repair"/>
    <property type="evidence" value="ECO:0007669"/>
    <property type="project" value="UniProtKB-UniRule"/>
</dbReference>
<dbReference type="GO" id="GO:0048476">
    <property type="term" value="C:Holliday junction resolvase complex"/>
    <property type="evidence" value="ECO:0007669"/>
    <property type="project" value="UniProtKB-UniRule"/>
</dbReference>
<keyword evidence="6 13" id="KW-0227">DNA damage</keyword>
<keyword evidence="8 13" id="KW-0460">Magnesium</keyword>
<reference evidence="14 15" key="1">
    <citation type="journal article" date="2018" name="Appl. Environ. Microbiol.">
        <title>Genome rearrangement shapes Prochlorococcus ecological adaptation.</title>
        <authorList>
            <person name="Yan W."/>
            <person name="Wei S."/>
            <person name="Wang Q."/>
            <person name="Xiao X."/>
            <person name="Zeng Q."/>
            <person name="Jiao N."/>
            <person name="Zhang R."/>
        </authorList>
    </citation>
    <scope>NUCLEOTIDE SEQUENCE [LARGE SCALE GENOMIC DNA]</scope>
    <source>
        <strain evidence="14 15">XMU1408</strain>
    </source>
</reference>
<evidence type="ECO:0000256" key="11">
    <source>
        <dbReference type="ARBA" id="ARBA00023204"/>
    </source>
</evidence>
<feature type="active site" evidence="13">
    <location>
        <position position="7"/>
    </location>
</feature>
<evidence type="ECO:0000256" key="7">
    <source>
        <dbReference type="ARBA" id="ARBA00022801"/>
    </source>
</evidence>
<evidence type="ECO:0000256" key="3">
    <source>
        <dbReference type="ARBA" id="ARBA00022722"/>
    </source>
</evidence>
<keyword evidence="2 13" id="KW-0963">Cytoplasm</keyword>
<proteinExistence type="inferred from homology"/>
<evidence type="ECO:0000256" key="12">
    <source>
        <dbReference type="ARBA" id="ARBA00029354"/>
    </source>
</evidence>
<comment type="subcellular location">
    <subcellularLocation>
        <location evidence="13">Cytoplasm</location>
    </subcellularLocation>
</comment>
<feature type="active site" evidence="13">
    <location>
        <position position="67"/>
    </location>
</feature>
<keyword evidence="4 13" id="KW-0479">Metal-binding</keyword>
<keyword evidence="5 13" id="KW-0255">Endonuclease</keyword>
<dbReference type="GO" id="GO:0008821">
    <property type="term" value="F:crossover junction DNA endonuclease activity"/>
    <property type="evidence" value="ECO:0007669"/>
    <property type="project" value="UniProtKB-UniRule"/>
</dbReference>
<comment type="subunit">
    <text evidence="13">Homodimer which binds Holliday junction (HJ) DNA. The HJ becomes 2-fold symmetrical on binding to RuvC with unstacked arms; it has a different conformation from HJ DNA in complex with RuvA. In the full resolvosome a probable DNA-RuvA(4)-RuvB(12)-RuvC(2) complex forms which resolves the HJ.</text>
</comment>
<dbReference type="InterPro" id="IPR012337">
    <property type="entry name" value="RNaseH-like_sf"/>
</dbReference>
<dbReference type="InterPro" id="IPR002176">
    <property type="entry name" value="X-over_junc_endoDNase_RuvC"/>
</dbReference>
<feature type="binding site" evidence="13">
    <location>
        <position position="139"/>
    </location>
    <ligand>
        <name>Mg(2+)</name>
        <dbReference type="ChEBI" id="CHEBI:18420"/>
        <label>1</label>
    </ligand>
</feature>
<dbReference type="GO" id="GO:0000287">
    <property type="term" value="F:magnesium ion binding"/>
    <property type="evidence" value="ECO:0007669"/>
    <property type="project" value="UniProtKB-UniRule"/>
</dbReference>
<name>A0A318R2D0_PROMR</name>
<accession>A0A318R2D0</accession>
<protein>
    <recommendedName>
        <fullName evidence="13">Crossover junction endodeoxyribonuclease RuvC</fullName>
        <ecNumber evidence="13">3.1.21.10</ecNumber>
    </recommendedName>
    <alternativeName>
        <fullName evidence="13">Holliday junction nuclease RuvC</fullName>
    </alternativeName>
    <alternativeName>
        <fullName evidence="13">Holliday junction resolvase RuvC</fullName>
    </alternativeName>
</protein>
<feature type="binding site" evidence="13">
    <location>
        <position position="7"/>
    </location>
    <ligand>
        <name>Mg(2+)</name>
        <dbReference type="ChEBI" id="CHEBI:18420"/>
        <label>1</label>
    </ligand>
</feature>
<keyword evidence="9 13" id="KW-0238">DNA-binding</keyword>
<dbReference type="RefSeq" id="WP_158466868.1">
    <property type="nucleotide sequence ID" value="NZ_QJUE01000004.1"/>
</dbReference>
<dbReference type="AlphaFoldDB" id="A0A318R2D0"/>
<keyword evidence="7 13" id="KW-0378">Hydrolase</keyword>
<dbReference type="InterPro" id="IPR036397">
    <property type="entry name" value="RNaseH_sf"/>
</dbReference>
<sequence>MRIIGIDPGLARVGYGIIDDIEGKKIMLDCGIIETQSSQKEERRLLEISKDLSSIINKWDPKYAAVEKFFFYRSSTTISVVQARGVIMMTLGKHNLSIQEFPPMQIKLAVTGYGHSDKNEVLKSVMYDLNIDSPPKPDDAADALAIALTGIYLQ</sequence>
<keyword evidence="10 13" id="KW-0233">DNA recombination</keyword>
<dbReference type="Pfam" id="PF02075">
    <property type="entry name" value="RuvC"/>
    <property type="match status" value="1"/>
</dbReference>
<dbReference type="GO" id="GO:0006310">
    <property type="term" value="P:DNA recombination"/>
    <property type="evidence" value="ECO:0007669"/>
    <property type="project" value="UniProtKB-UniRule"/>
</dbReference>
<comment type="catalytic activity">
    <reaction evidence="12 13">
        <text>Endonucleolytic cleavage at a junction such as a reciprocal single-stranded crossover between two homologous DNA duplexes (Holliday junction).</text>
        <dbReference type="EC" id="3.1.21.10"/>
    </reaction>
</comment>
<keyword evidence="11 13" id="KW-0234">DNA repair</keyword>
<dbReference type="GO" id="GO:0003677">
    <property type="term" value="F:DNA binding"/>
    <property type="evidence" value="ECO:0007669"/>
    <property type="project" value="UniProtKB-KW"/>
</dbReference>
<organism evidence="14 15">
    <name type="scientific">Prochlorococcus marinus XMU1408</name>
    <dbReference type="NCBI Taxonomy" id="2213228"/>
    <lineage>
        <taxon>Bacteria</taxon>
        <taxon>Bacillati</taxon>
        <taxon>Cyanobacteriota</taxon>
        <taxon>Cyanophyceae</taxon>
        <taxon>Synechococcales</taxon>
        <taxon>Prochlorococcaceae</taxon>
        <taxon>Prochlorococcus</taxon>
    </lineage>
</organism>
<dbReference type="Gene3D" id="3.30.420.10">
    <property type="entry name" value="Ribonuclease H-like superfamily/Ribonuclease H"/>
    <property type="match status" value="1"/>
</dbReference>
<keyword evidence="3 13" id="KW-0540">Nuclease</keyword>
<dbReference type="PRINTS" id="PR00696">
    <property type="entry name" value="RSOLVASERUVC"/>
</dbReference>
<evidence type="ECO:0000256" key="8">
    <source>
        <dbReference type="ARBA" id="ARBA00022842"/>
    </source>
</evidence>
<evidence type="ECO:0000256" key="5">
    <source>
        <dbReference type="ARBA" id="ARBA00022759"/>
    </source>
</evidence>